<keyword evidence="2" id="KW-0969">Cilium</keyword>
<dbReference type="AlphaFoldDB" id="F4A1M2"/>
<dbReference type="STRING" id="697281.Mahau_0858"/>
<keyword evidence="3" id="KW-1185">Reference proteome</keyword>
<keyword evidence="2" id="KW-0282">Flagellum</keyword>
<reference evidence="3" key="1">
    <citation type="submission" date="2010-11" db="EMBL/GenBank/DDBJ databases">
        <title>The complete genome of Mahella australiensis DSM 15567.</title>
        <authorList>
            <consortium name="US DOE Joint Genome Institute (JGI-PGF)"/>
            <person name="Lucas S."/>
            <person name="Copeland A."/>
            <person name="Lapidus A."/>
            <person name="Bruce D."/>
            <person name="Goodwin L."/>
            <person name="Pitluck S."/>
            <person name="Kyrpides N."/>
            <person name="Mavromatis K."/>
            <person name="Pagani I."/>
            <person name="Ivanova N."/>
            <person name="Teshima H."/>
            <person name="Brettin T."/>
            <person name="Detter J.C."/>
            <person name="Han C."/>
            <person name="Tapia R."/>
            <person name="Land M."/>
            <person name="Hauser L."/>
            <person name="Markowitz V."/>
            <person name="Cheng J.-F."/>
            <person name="Hugenholtz P."/>
            <person name="Woyke T."/>
            <person name="Wu D."/>
            <person name="Spring S."/>
            <person name="Pukall R."/>
            <person name="Steenblock K."/>
            <person name="Schneider S."/>
            <person name="Klenk H.-P."/>
            <person name="Eisen J.A."/>
        </authorList>
    </citation>
    <scope>NUCLEOTIDE SEQUENCE [LARGE SCALE GENOMIC DNA]</scope>
    <source>
        <strain evidence="3">DSM 15567 / CIP 107919 / 50-1 BON</strain>
    </source>
</reference>
<dbReference type="RefSeq" id="WP_013780486.1">
    <property type="nucleotide sequence ID" value="NC_015520.1"/>
</dbReference>
<proteinExistence type="predicted"/>
<accession>F4A1M2</accession>
<evidence type="ECO:0000259" key="1">
    <source>
        <dbReference type="Pfam" id="PF02120"/>
    </source>
</evidence>
<gene>
    <name evidence="2" type="ordered locus">Mahau_0858</name>
</gene>
<dbReference type="InterPro" id="IPR038610">
    <property type="entry name" value="FliK-like_C_sf"/>
</dbReference>
<feature type="domain" description="Flagellar hook-length control protein-like C-terminal" evidence="1">
    <location>
        <begin position="393"/>
        <end position="466"/>
    </location>
</feature>
<sequence>MMISQVINDLALQAQNATNAASSPGSPDSGAVAFLDLLTALSSRQPGDDKKLKSDDDTINAVIAGLMLMSGATPANDWEMSDLDDNSLADMGFNGDDGLSLEMIKGSNADLQGAIRSMAAQQEDAIAGLTDKKQADKPDDSNLGRLLQALEQKGVDIADVRLKLAMLSNTARDPADLGSSVNEDLQGLAVLIQEDAIAGLTEMAKGSSLSVPLLEEGTSISPVANEKQADKSGENNSGRLLQVLEQKGVDIADVKLRLAMLSNTARDPARWVNNSANGDSPSLVVSNGVVSAKLSRNITEPLSMTAEDNMEIKHDMNVGDIESAERDQPDSRQLYNSTIDNVSDITLNKANNAGMPSNDITGINTQKMDVPLKDAAGTIIDELQRYLLANKQPAPSGKIIFQLQPKNMGHIAVEMQYADGRLSAHIIADTSAAYQLIDGNLNQLQQAVQRSGFDSTQLTLTLSQHNMQETWSNSGGWAERHQYSGSGYSEMSVFDEPMHYSTEKPWDVWDEYSSINQYI</sequence>
<name>F4A1M2_MAHA5</name>
<dbReference type="CDD" id="cd17470">
    <property type="entry name" value="T3SS_Flik_C"/>
    <property type="match status" value="1"/>
</dbReference>
<dbReference type="Pfam" id="PF02120">
    <property type="entry name" value="Flg_hook"/>
    <property type="match status" value="1"/>
</dbReference>
<evidence type="ECO:0000313" key="2">
    <source>
        <dbReference type="EMBL" id="AEE96056.1"/>
    </source>
</evidence>
<reference evidence="2 3" key="2">
    <citation type="journal article" date="2011" name="Stand. Genomic Sci.">
        <title>Complete genome sequence of Mahella australiensis type strain (50-1 BON).</title>
        <authorList>
            <person name="Sikorski J."/>
            <person name="Teshima H."/>
            <person name="Nolan M."/>
            <person name="Lucas S."/>
            <person name="Hammon N."/>
            <person name="Deshpande S."/>
            <person name="Cheng J.F."/>
            <person name="Pitluck S."/>
            <person name="Liolios K."/>
            <person name="Pagani I."/>
            <person name="Ivanova N."/>
            <person name="Huntemann M."/>
            <person name="Mavromatis K."/>
            <person name="Ovchinikova G."/>
            <person name="Pati A."/>
            <person name="Tapia R."/>
            <person name="Han C."/>
            <person name="Goodwin L."/>
            <person name="Chen A."/>
            <person name="Palaniappan K."/>
            <person name="Land M."/>
            <person name="Hauser L."/>
            <person name="Ngatchou-Djao O.D."/>
            <person name="Rohde M."/>
            <person name="Pukall R."/>
            <person name="Spring S."/>
            <person name="Abt B."/>
            <person name="Goker M."/>
            <person name="Detter J.C."/>
            <person name="Woyke T."/>
            <person name="Bristow J."/>
            <person name="Markowitz V."/>
            <person name="Hugenholtz P."/>
            <person name="Eisen J.A."/>
            <person name="Kyrpides N.C."/>
            <person name="Klenk H.P."/>
            <person name="Lapidus A."/>
        </authorList>
    </citation>
    <scope>NUCLEOTIDE SEQUENCE [LARGE SCALE GENOMIC DNA]</scope>
    <source>
        <strain evidence="3">DSM 15567 / CIP 107919 / 50-1 BON</strain>
    </source>
</reference>
<organism evidence="2 3">
    <name type="scientific">Mahella australiensis (strain DSM 15567 / CIP 107919 / 50-1 BON)</name>
    <dbReference type="NCBI Taxonomy" id="697281"/>
    <lineage>
        <taxon>Bacteria</taxon>
        <taxon>Bacillati</taxon>
        <taxon>Bacillota</taxon>
        <taxon>Clostridia</taxon>
        <taxon>Thermoanaerobacterales</taxon>
        <taxon>Thermoanaerobacterales Family IV. Incertae Sedis</taxon>
        <taxon>Mahella</taxon>
    </lineage>
</organism>
<dbReference type="KEGG" id="mas:Mahau_0858"/>
<protein>
    <submittedName>
        <fullName evidence="2">Flagellar hook-length control protein-like, C-terminal domain protein</fullName>
    </submittedName>
</protein>
<dbReference type="Proteomes" id="UP000008457">
    <property type="component" value="Chromosome"/>
</dbReference>
<evidence type="ECO:0000313" key="3">
    <source>
        <dbReference type="Proteomes" id="UP000008457"/>
    </source>
</evidence>
<dbReference type="EMBL" id="CP002360">
    <property type="protein sequence ID" value="AEE96056.1"/>
    <property type="molecule type" value="Genomic_DNA"/>
</dbReference>
<dbReference type="HOGENOM" id="CLU_524580_0_0_9"/>
<dbReference type="InterPro" id="IPR021136">
    <property type="entry name" value="Flagellar_hook_control-like_C"/>
</dbReference>
<dbReference type="Gene3D" id="3.30.750.140">
    <property type="match status" value="1"/>
</dbReference>
<keyword evidence="2" id="KW-0966">Cell projection</keyword>